<protein>
    <recommendedName>
        <fullName evidence="3 5">GTP cyclohydrolase 1 type 2 homolog</fullName>
    </recommendedName>
</protein>
<feature type="binding site" evidence="6">
    <location>
        <position position="72"/>
    </location>
    <ligand>
        <name>a divalent metal cation</name>
        <dbReference type="ChEBI" id="CHEBI:60240"/>
        <label>1</label>
    </ligand>
</feature>
<feature type="binding site" evidence="6">
    <location>
        <position position="340"/>
    </location>
    <ligand>
        <name>a divalent metal cation</name>
        <dbReference type="ChEBI" id="CHEBI:60240"/>
        <label>1</label>
    </ligand>
</feature>
<dbReference type="PANTHER" id="PTHR13799">
    <property type="entry name" value="NGG1 INTERACTING FACTOR 3"/>
    <property type="match status" value="1"/>
</dbReference>
<evidence type="ECO:0000256" key="5">
    <source>
        <dbReference type="PIRNR" id="PIRNR037489"/>
    </source>
</evidence>
<dbReference type="GO" id="GO:0046872">
    <property type="term" value="F:metal ion binding"/>
    <property type="evidence" value="ECO:0007669"/>
    <property type="project" value="UniProtKB-UniRule"/>
</dbReference>
<dbReference type="InterPro" id="IPR002678">
    <property type="entry name" value="DUF34/NIF3"/>
</dbReference>
<feature type="binding site" evidence="6">
    <location>
        <position position="110"/>
    </location>
    <ligand>
        <name>a divalent metal cation</name>
        <dbReference type="ChEBI" id="CHEBI:60240"/>
        <label>1</label>
    </ligand>
</feature>
<comment type="subunit">
    <text evidence="2">Homohexamer.</text>
</comment>
<dbReference type="PIRSF" id="PIRSF037489">
    <property type="entry name" value="UCP037489_NIF3_YqfO"/>
    <property type="match status" value="1"/>
</dbReference>
<dbReference type="NCBIfam" id="TIGR00486">
    <property type="entry name" value="YbgI_SA1388"/>
    <property type="match status" value="1"/>
</dbReference>
<dbReference type="eggNOG" id="COG0327">
    <property type="taxonomic scope" value="Bacteria"/>
</dbReference>
<sequence>MASSLQTPKARDIVGLMERWAPSWTAEDWDNVGLLLGDPNAAVRRAWVALELSPELLERAIAARVDMILTHHPPLFRPLKNLRQDNPATARLLRAANAGVALFAAHTNLDAAPGGVNDALAARLDLVEAKPLAPAGMGGLQKLVCFAPQSHAEQIAQALFAAGAGVIGDYAQCSFSAPGRGHFLAPDQGRPLVGQAGQAVTVEEIRLEVVVPAREAGAAVRAMLRAHPYEEPAFDIYPLRQGPSGFGLGRVGQLAEPMAGERFAAWAARRLGASTAMIAGPAPDIVHRVAVLGGSGAEYLAQAAAMGAQAFVTGEAGHHSAEQAQDLGLLLCCLGHYQTEVVIVEPWAKRLAAMLAEAGFDCEITASAQGQGPWRPADGPGARP</sequence>
<dbReference type="HOGENOM" id="CLU_037423_1_0_7"/>
<dbReference type="KEGG" id="dbr:Deba_1409"/>
<evidence type="ECO:0000256" key="4">
    <source>
        <dbReference type="ARBA" id="ARBA00022723"/>
    </source>
</evidence>
<keyword evidence="4 5" id="KW-0479">Metal-binding</keyword>
<dbReference type="InterPro" id="IPR015867">
    <property type="entry name" value="N-reg_PII/ATP_PRibTrfase_C"/>
</dbReference>
<dbReference type="Gene3D" id="3.30.70.120">
    <property type="match status" value="1"/>
</dbReference>
<dbReference type="Pfam" id="PF01784">
    <property type="entry name" value="DUF34_NIF3"/>
    <property type="match status" value="1"/>
</dbReference>
<dbReference type="Proteomes" id="UP000009047">
    <property type="component" value="Chromosome"/>
</dbReference>
<feature type="binding site" evidence="6">
    <location>
        <position position="71"/>
    </location>
    <ligand>
        <name>a divalent metal cation</name>
        <dbReference type="ChEBI" id="CHEBI:60240"/>
        <label>1</label>
    </ligand>
</feature>
<evidence type="ECO:0000256" key="2">
    <source>
        <dbReference type="ARBA" id="ARBA00011643"/>
    </source>
</evidence>
<dbReference type="FunFam" id="3.40.1390.30:FF:000001">
    <property type="entry name" value="GTP cyclohydrolase 1 type 2"/>
    <property type="match status" value="1"/>
</dbReference>
<keyword evidence="8" id="KW-1185">Reference proteome</keyword>
<evidence type="ECO:0000313" key="8">
    <source>
        <dbReference type="Proteomes" id="UP000009047"/>
    </source>
</evidence>
<accession>E1QGT4</accession>
<dbReference type="EMBL" id="CP002085">
    <property type="protein sequence ID" value="ADK84777.1"/>
    <property type="molecule type" value="Genomic_DNA"/>
</dbReference>
<evidence type="ECO:0000256" key="3">
    <source>
        <dbReference type="ARBA" id="ARBA00022112"/>
    </source>
</evidence>
<feature type="binding site" evidence="6">
    <location>
        <position position="336"/>
    </location>
    <ligand>
        <name>a divalent metal cation</name>
        <dbReference type="ChEBI" id="CHEBI:60240"/>
        <label>1</label>
    </ligand>
</feature>
<evidence type="ECO:0000256" key="6">
    <source>
        <dbReference type="PIRSR" id="PIRSR602678-1"/>
    </source>
</evidence>
<dbReference type="SUPFAM" id="SSF102705">
    <property type="entry name" value="NIF3 (NGG1p interacting factor 3)-like"/>
    <property type="match status" value="1"/>
</dbReference>
<dbReference type="Gene3D" id="3.40.1390.30">
    <property type="entry name" value="NIF3 (NGG1p interacting factor 3)-like"/>
    <property type="match status" value="1"/>
</dbReference>
<reference evidence="7 8" key="1">
    <citation type="journal article" date="2010" name="Stand. Genomic Sci.">
        <title>Complete genome sequence of Desulfarculus baarsii type strain (2st14).</title>
        <authorList>
            <person name="Sun H."/>
            <person name="Spring S."/>
            <person name="Lapidus A."/>
            <person name="Davenport K."/>
            <person name="Del Rio T.G."/>
            <person name="Tice H."/>
            <person name="Nolan M."/>
            <person name="Copeland A."/>
            <person name="Cheng J.F."/>
            <person name="Lucas S."/>
            <person name="Tapia R."/>
            <person name="Goodwin L."/>
            <person name="Pitluck S."/>
            <person name="Ivanova N."/>
            <person name="Pagani I."/>
            <person name="Mavromatis K."/>
            <person name="Ovchinnikova G."/>
            <person name="Pati A."/>
            <person name="Chen A."/>
            <person name="Palaniappan K."/>
            <person name="Hauser L."/>
            <person name="Chang Y.J."/>
            <person name="Jeffries C.D."/>
            <person name="Detter J.C."/>
            <person name="Han C."/>
            <person name="Rohde M."/>
            <person name="Brambilla E."/>
            <person name="Goker M."/>
            <person name="Woyke T."/>
            <person name="Bristow J."/>
            <person name="Eisen J.A."/>
            <person name="Markowitz V."/>
            <person name="Hugenholtz P."/>
            <person name="Kyrpides N.C."/>
            <person name="Klenk H.P."/>
            <person name="Land M."/>
        </authorList>
    </citation>
    <scope>NUCLEOTIDE SEQUENCE [LARGE SCALE GENOMIC DNA]</scope>
    <source>
        <strain evidence="8">ATCC 33931 / DSM 2075 / LMG 7858 / VKM B-1802 / 2st14</strain>
    </source>
</reference>
<dbReference type="PANTHER" id="PTHR13799:SF14">
    <property type="entry name" value="GTP CYCLOHYDROLASE 1 TYPE 2 HOMOLOG"/>
    <property type="match status" value="1"/>
</dbReference>
<name>E1QGT4_DESB2</name>
<dbReference type="GO" id="GO:0005737">
    <property type="term" value="C:cytoplasm"/>
    <property type="evidence" value="ECO:0007669"/>
    <property type="project" value="TreeGrafter"/>
</dbReference>
<dbReference type="InterPro" id="IPR017221">
    <property type="entry name" value="DUF34/NIF3_bac"/>
</dbReference>
<gene>
    <name evidence="7" type="ordered locus">Deba_1409</name>
</gene>
<organism evidence="7 8">
    <name type="scientific">Desulfarculus baarsii (strain ATCC 33931 / DSM 2075 / LMG 7858 / VKM B-1802 / 2st14)</name>
    <dbReference type="NCBI Taxonomy" id="644282"/>
    <lineage>
        <taxon>Bacteria</taxon>
        <taxon>Pseudomonadati</taxon>
        <taxon>Thermodesulfobacteriota</taxon>
        <taxon>Desulfarculia</taxon>
        <taxon>Desulfarculales</taxon>
        <taxon>Desulfarculaceae</taxon>
        <taxon>Desulfarculus</taxon>
    </lineage>
</organism>
<comment type="similarity">
    <text evidence="1 5">Belongs to the GTP cyclohydrolase I type 2/NIF3 family.</text>
</comment>
<dbReference type="STRING" id="644282.Deba_1409"/>
<dbReference type="AlphaFoldDB" id="E1QGT4"/>
<evidence type="ECO:0000256" key="1">
    <source>
        <dbReference type="ARBA" id="ARBA00006964"/>
    </source>
</evidence>
<proteinExistence type="inferred from homology"/>
<dbReference type="InterPro" id="IPR036069">
    <property type="entry name" value="DUF34/NIF3_sf"/>
</dbReference>
<evidence type="ECO:0000313" key="7">
    <source>
        <dbReference type="EMBL" id="ADK84777.1"/>
    </source>
</evidence>